<dbReference type="EMBL" id="AMPZ03000001">
    <property type="protein sequence ID" value="KAH9595258.1"/>
    <property type="molecule type" value="Genomic_DNA"/>
</dbReference>
<evidence type="ECO:0000256" key="5">
    <source>
        <dbReference type="PROSITE-ProRule" id="PRU00812"/>
    </source>
</evidence>
<reference evidence="11" key="3">
    <citation type="submission" date="2021-06" db="EMBL/GenBank/DDBJ databases">
        <title>Chromosome-level genome assembly for S. haematobium.</title>
        <authorList>
            <person name="Stroehlein A.J."/>
        </authorList>
    </citation>
    <scope>NUCLEOTIDE SEQUENCE</scope>
</reference>
<dbReference type="GeneID" id="24592486"/>
<feature type="domain" description="RING-type" evidence="8">
    <location>
        <begin position="244"/>
        <end position="282"/>
    </location>
</feature>
<comment type="similarity">
    <text evidence="5">Belongs to the RPAP2 family.</text>
</comment>
<dbReference type="PROSITE" id="PS50089">
    <property type="entry name" value="ZF_RING_2"/>
    <property type="match status" value="1"/>
</dbReference>
<dbReference type="CTD" id="24592486"/>
<dbReference type="SMART" id="SM00271">
    <property type="entry name" value="DnaJ"/>
    <property type="match status" value="1"/>
</dbReference>
<feature type="region of interest" description="Disordered" evidence="6">
    <location>
        <begin position="310"/>
        <end position="331"/>
    </location>
</feature>
<keyword evidence="12" id="KW-1185">Reference proteome</keyword>
<reference evidence="11" key="1">
    <citation type="journal article" date="2012" name="Nat. Genet.">
        <title>Whole-genome sequence of Schistosoma haematobium.</title>
        <authorList>
            <person name="Young N.D."/>
            <person name="Jex A.R."/>
            <person name="Li B."/>
            <person name="Liu S."/>
            <person name="Yang L."/>
            <person name="Xiong Z."/>
            <person name="Li Y."/>
            <person name="Cantacessi C."/>
            <person name="Hall R.S."/>
            <person name="Xu X."/>
            <person name="Chen F."/>
            <person name="Wu X."/>
            <person name="Zerlotini A."/>
            <person name="Oliveira G."/>
            <person name="Hofmann A."/>
            <person name="Zhang G."/>
            <person name="Fang X."/>
            <person name="Kang Y."/>
            <person name="Campbell B.E."/>
            <person name="Loukas A."/>
            <person name="Ranganathan S."/>
            <person name="Rollinson D."/>
            <person name="Rinaldi G."/>
            <person name="Brindley P.J."/>
            <person name="Yang H."/>
            <person name="Wang J."/>
            <person name="Wang J."/>
            <person name="Gasser R.B."/>
        </authorList>
    </citation>
    <scope>NUCLEOTIDE SEQUENCE</scope>
</reference>
<dbReference type="InterPro" id="IPR027370">
    <property type="entry name" value="Znf-RING_euk"/>
</dbReference>
<dbReference type="RefSeq" id="XP_035586293.2">
    <property type="nucleotide sequence ID" value="XM_035730748.2"/>
</dbReference>
<accession>A0A922LX33</accession>
<feature type="domain" description="C3H1-type" evidence="9">
    <location>
        <begin position="171"/>
        <end position="199"/>
    </location>
</feature>
<evidence type="ECO:0000256" key="1">
    <source>
        <dbReference type="ARBA" id="ARBA00022723"/>
    </source>
</evidence>
<dbReference type="GO" id="GO:0008270">
    <property type="term" value="F:zinc ion binding"/>
    <property type="evidence" value="ECO:0007669"/>
    <property type="project" value="UniProtKB-KW"/>
</dbReference>
<evidence type="ECO:0000313" key="12">
    <source>
        <dbReference type="Proteomes" id="UP000471633"/>
    </source>
</evidence>
<name>A0A922LX33_SCHHA</name>
<keyword evidence="3 4" id="KW-0862">Zinc</keyword>
<dbReference type="KEGG" id="shx:MS3_00001377"/>
<proteinExistence type="inferred from homology"/>
<organism evidence="11 12">
    <name type="scientific">Schistosoma haematobium</name>
    <name type="common">Blood fluke</name>
    <dbReference type="NCBI Taxonomy" id="6185"/>
    <lineage>
        <taxon>Eukaryota</taxon>
        <taxon>Metazoa</taxon>
        <taxon>Spiralia</taxon>
        <taxon>Lophotrochozoa</taxon>
        <taxon>Platyhelminthes</taxon>
        <taxon>Trematoda</taxon>
        <taxon>Digenea</taxon>
        <taxon>Strigeidida</taxon>
        <taxon>Schistosomatoidea</taxon>
        <taxon>Schistosomatidae</taxon>
        <taxon>Schistosoma</taxon>
    </lineage>
</organism>
<dbReference type="PROSITE" id="PS00518">
    <property type="entry name" value="ZF_RING_1"/>
    <property type="match status" value="1"/>
</dbReference>
<dbReference type="InterPro" id="IPR036855">
    <property type="entry name" value="Znf_CCCH_sf"/>
</dbReference>
<dbReference type="InterPro" id="IPR007308">
    <property type="entry name" value="Rtr1/RPAP2_dom"/>
</dbReference>
<feature type="zinc finger region" description="C3H1-type" evidence="4">
    <location>
        <begin position="171"/>
        <end position="199"/>
    </location>
</feature>
<dbReference type="Pfam" id="PF04181">
    <property type="entry name" value="RPAP2_Rtr1"/>
    <property type="match status" value="1"/>
</dbReference>
<dbReference type="GO" id="GO:0005684">
    <property type="term" value="C:U2-type spliceosomal complex"/>
    <property type="evidence" value="ECO:0007669"/>
    <property type="project" value="TreeGrafter"/>
</dbReference>
<feature type="domain" description="RTR1-type" evidence="10">
    <location>
        <begin position="535"/>
        <end position="752"/>
    </location>
</feature>
<dbReference type="InterPro" id="IPR039971">
    <property type="entry name" value="CWC24-like"/>
</dbReference>
<dbReference type="GO" id="GO:0034247">
    <property type="term" value="P:snoRNA splicing"/>
    <property type="evidence" value="ECO:0007669"/>
    <property type="project" value="TreeGrafter"/>
</dbReference>
<protein>
    <submittedName>
        <fullName evidence="11">RNA-splicing factor, variant 2</fullName>
    </submittedName>
</protein>
<dbReference type="InterPro" id="IPR038534">
    <property type="entry name" value="Rtr1/RPAP2_sf"/>
</dbReference>
<gene>
    <name evidence="11" type="primary">CWC24</name>
    <name evidence="11" type="ORF">MS3_00001377</name>
</gene>
<evidence type="ECO:0000259" key="7">
    <source>
        <dbReference type="PROSITE" id="PS50076"/>
    </source>
</evidence>
<evidence type="ECO:0000256" key="6">
    <source>
        <dbReference type="SAM" id="MobiDB-lite"/>
    </source>
</evidence>
<dbReference type="PROSITE" id="PS50076">
    <property type="entry name" value="DNAJ_2"/>
    <property type="match status" value="1"/>
</dbReference>
<dbReference type="PROSITE" id="PS51479">
    <property type="entry name" value="ZF_RTR1"/>
    <property type="match status" value="1"/>
</dbReference>
<evidence type="ECO:0000313" key="11">
    <source>
        <dbReference type="EMBL" id="KAH9595258.1"/>
    </source>
</evidence>
<dbReference type="PANTHER" id="PTHR12930">
    <property type="entry name" value="ZINC FINGER PROTEIN 183"/>
    <property type="match status" value="1"/>
</dbReference>
<dbReference type="PROSITE" id="PS50103">
    <property type="entry name" value="ZF_C3H1"/>
    <property type="match status" value="1"/>
</dbReference>
<dbReference type="PRINTS" id="PR00625">
    <property type="entry name" value="JDOMAIN"/>
</dbReference>
<comment type="caution">
    <text evidence="11">The sequence shown here is derived from an EMBL/GenBank/DDBJ whole genome shotgun (WGS) entry which is preliminary data.</text>
</comment>
<keyword evidence="1 4" id="KW-0479">Metal-binding</keyword>
<dbReference type="SMART" id="SM00184">
    <property type="entry name" value="RING"/>
    <property type="match status" value="1"/>
</dbReference>
<dbReference type="SUPFAM" id="SSF57850">
    <property type="entry name" value="RING/U-box"/>
    <property type="match status" value="1"/>
</dbReference>
<evidence type="ECO:0000259" key="10">
    <source>
        <dbReference type="PROSITE" id="PS51479"/>
    </source>
</evidence>
<dbReference type="SUPFAM" id="SSF46565">
    <property type="entry name" value="Chaperone J-domain"/>
    <property type="match status" value="1"/>
</dbReference>
<dbReference type="InterPro" id="IPR001841">
    <property type="entry name" value="Znf_RING"/>
</dbReference>
<dbReference type="SUPFAM" id="SSF90229">
    <property type="entry name" value="CCCH zinc finger"/>
    <property type="match status" value="1"/>
</dbReference>
<dbReference type="CDD" id="cd06257">
    <property type="entry name" value="DnaJ"/>
    <property type="match status" value="1"/>
</dbReference>
<dbReference type="Pfam" id="PF00642">
    <property type="entry name" value="zf-CCCH"/>
    <property type="match status" value="1"/>
</dbReference>
<evidence type="ECO:0000256" key="3">
    <source>
        <dbReference type="ARBA" id="ARBA00022833"/>
    </source>
</evidence>
<dbReference type="Gene3D" id="1.10.287.110">
    <property type="entry name" value="DnaJ domain"/>
    <property type="match status" value="1"/>
</dbReference>
<dbReference type="InterPro" id="IPR036869">
    <property type="entry name" value="J_dom_sf"/>
</dbReference>
<feature type="compositionally biased region" description="Basic and acidic residues" evidence="6">
    <location>
        <begin position="310"/>
        <end position="322"/>
    </location>
</feature>
<dbReference type="InterPro" id="IPR000571">
    <property type="entry name" value="Znf_CCCH"/>
</dbReference>
<evidence type="ECO:0000256" key="4">
    <source>
        <dbReference type="PROSITE-ProRule" id="PRU00723"/>
    </source>
</evidence>
<dbReference type="Pfam" id="PF13445">
    <property type="entry name" value="zf-RING_UBOX"/>
    <property type="match status" value="1"/>
</dbReference>
<dbReference type="CDD" id="cd16539">
    <property type="entry name" value="RING-HC_RNF113A_B"/>
    <property type="match status" value="1"/>
</dbReference>
<dbReference type="PANTHER" id="PTHR12930:SF0">
    <property type="entry name" value="RING FINGER PROTEIN 113B"/>
    <property type="match status" value="1"/>
</dbReference>
<dbReference type="InterPro" id="IPR017907">
    <property type="entry name" value="Znf_RING_CS"/>
</dbReference>
<sequence>MTENVSESCVFFKKRSRKNIRQKEGSSSEDEAVIKTQKRRQINNMLYQQTSKFSGNKNCSSDDDSDKFDNSTPNTVTYKASHSKESRITKEHIATATVEIDTDVNCDAQAIFEKAQKLNQESHNRNIYKGLNNYAQYIEKKDTVMGNASSGFNRKGPMRAPANLRATVRWDYQPDICKDYKETGFCSFGDSCKFLHDRSDYKHGWQIEQELAEGVYGIDGEDNRYEISHNSSEDEGFEDIPLSCMICRKDYKDPVVTICKHYFCSDCALQRYKKTARCYACTTDTKGFFKFAKNLLSRITILREKKKKHSELSESDHEDQHHSCSHSPVQCKGEQSDKVWRLVGFQPIKSNFQNHQSRIGPNPKHQNIAIPMKKAIKTIMDDFYEVLGCTMDATEDEIKRIVNEARLKFHPDKNPDVSNRKFLVVERAWSVLRYPEKRKAYDALLKQHKIISHSAGLPIQSDVSFDQFHDESESVHDMSSDGNDEFDVPSAPPPFKGLEKDKVETRKRQALFLRQALRIVERFAHNPVNTDMLAYALPWLEREQYDDISIERNAYGNCGYVLCSKPKGQTNKQKYRICTTTRRVYDITKRQTASMQLLVYVGHFLLDGRKTCPVMESNSIIPETACTDSSISSSRKDPLVLPENVSHTSNNGQKSNTILIDAVCFSDLLSTNGILKRSDGNVSQESNPNDLISTVADPHRLVSSSGLSTQCGKYASNRVTLTVPWPFCSDWCYRASCYIRKQISKEPAWCRSADSLKPCHISLLPPNVPGHVGKVILDVQNRLLLNGSESDSSIENELNVNTESESIDLSSSTLEYSRKELEKLALGTNNENSIVVRDICPHALDSVESTVTSYDNQSEMYLKSPSDCEQLLDNQNVSTNLCDKLSKRLQEWLTEKAFVILTTYTFTSEEPTSVDGLHSKILQQFFLKHVSSKEETREKTQFSDYPLTCVLPLVDSVSPEVLRRQILLDDLKKSMHPILDALKINIHCVYRRLENSVLYFNLTSKNVHMNQNESQLMALVILFLMANVEPALAQLTNDECITRFLNSINGPSLLLFKNKIINQAMTLYRYDSDD</sequence>
<dbReference type="InterPro" id="IPR013083">
    <property type="entry name" value="Znf_RING/FYVE/PHD"/>
</dbReference>
<dbReference type="SMART" id="SM00356">
    <property type="entry name" value="ZnF_C3H1"/>
    <property type="match status" value="1"/>
</dbReference>
<feature type="domain" description="J" evidence="7">
    <location>
        <begin position="382"/>
        <end position="445"/>
    </location>
</feature>
<dbReference type="Proteomes" id="UP000471633">
    <property type="component" value="Unassembled WGS sequence"/>
</dbReference>
<dbReference type="Gene3D" id="3.30.40.10">
    <property type="entry name" value="Zinc/RING finger domain, C3HC4 (zinc finger)"/>
    <property type="match status" value="1"/>
</dbReference>
<reference evidence="11" key="2">
    <citation type="journal article" date="2019" name="Gigascience">
        <title>High-quality Schistosoma haematobium genome achieved by single-molecule and long-range sequencing.</title>
        <authorList>
            <person name="Stroehlein A.J."/>
            <person name="Korhonen P.K."/>
            <person name="Chong T.M."/>
            <person name="Lim Y.L."/>
            <person name="Chan K.G."/>
            <person name="Webster B."/>
            <person name="Rollinson D."/>
            <person name="Brindley P.J."/>
            <person name="Gasser R.B."/>
            <person name="Young N.D."/>
        </authorList>
    </citation>
    <scope>NUCLEOTIDE SEQUENCE</scope>
</reference>
<evidence type="ECO:0000256" key="2">
    <source>
        <dbReference type="ARBA" id="ARBA00022771"/>
    </source>
</evidence>
<dbReference type="AlphaFoldDB" id="A0A922LX33"/>
<dbReference type="Gene3D" id="1.25.40.820">
    <property type="match status" value="2"/>
</dbReference>
<reference evidence="11" key="4">
    <citation type="journal article" date="2022" name="PLoS Pathog.">
        <title>Chromosome-level genome of Schistosoma haematobium underpins genome-wide explorations of molecular variation.</title>
        <authorList>
            <person name="Stroehlein A.J."/>
            <person name="Korhonen P.K."/>
            <person name="Lee V.V."/>
            <person name="Ralph S.A."/>
            <person name="Mentink-Kane M."/>
            <person name="You H."/>
            <person name="McManus D.P."/>
            <person name="Tchuente L.T."/>
            <person name="Stothard J.R."/>
            <person name="Kaur P."/>
            <person name="Dudchenko O."/>
            <person name="Aiden E.L."/>
            <person name="Yang B."/>
            <person name="Yang H."/>
            <person name="Emery A.M."/>
            <person name="Webster B.L."/>
            <person name="Brindley P.J."/>
            <person name="Rollinson D."/>
            <person name="Chang B.C.H."/>
            <person name="Gasser R.B."/>
            <person name="Young N.D."/>
        </authorList>
    </citation>
    <scope>NUCLEOTIDE SEQUENCE</scope>
</reference>
<evidence type="ECO:0000259" key="9">
    <source>
        <dbReference type="PROSITE" id="PS50103"/>
    </source>
</evidence>
<evidence type="ECO:0000259" key="8">
    <source>
        <dbReference type="PROSITE" id="PS50089"/>
    </source>
</evidence>
<dbReference type="InterPro" id="IPR001623">
    <property type="entry name" value="DnaJ_domain"/>
</dbReference>
<dbReference type="Gene3D" id="4.10.1000.10">
    <property type="entry name" value="Zinc finger, CCCH-type"/>
    <property type="match status" value="1"/>
</dbReference>
<feature type="region of interest" description="Disordered" evidence="6">
    <location>
        <begin position="50"/>
        <end position="72"/>
    </location>
</feature>
<keyword evidence="2 4" id="KW-0863">Zinc-finger</keyword>
<dbReference type="Pfam" id="PF00226">
    <property type="entry name" value="DnaJ"/>
    <property type="match status" value="1"/>
</dbReference>